<gene>
    <name evidence="1" type="ORF">chiPu_0000392</name>
</gene>
<comment type="caution">
    <text evidence="1">The sequence shown here is derived from an EMBL/GenBank/DDBJ whole genome shotgun (WGS) entry which is preliminary data.</text>
</comment>
<keyword evidence="2" id="KW-1185">Reference proteome</keyword>
<reference evidence="1 2" key="1">
    <citation type="journal article" date="2018" name="Nat. Ecol. Evol.">
        <title>Shark genomes provide insights into elasmobranch evolution and the origin of vertebrates.</title>
        <authorList>
            <person name="Hara Y"/>
            <person name="Yamaguchi K"/>
            <person name="Onimaru K"/>
            <person name="Kadota M"/>
            <person name="Koyanagi M"/>
            <person name="Keeley SD"/>
            <person name="Tatsumi K"/>
            <person name="Tanaka K"/>
            <person name="Motone F"/>
            <person name="Kageyama Y"/>
            <person name="Nozu R"/>
            <person name="Adachi N"/>
            <person name="Nishimura O"/>
            <person name="Nakagawa R"/>
            <person name="Tanegashima C"/>
            <person name="Kiyatake I"/>
            <person name="Matsumoto R"/>
            <person name="Murakumo K"/>
            <person name="Nishida K"/>
            <person name="Terakita A"/>
            <person name="Kuratani S"/>
            <person name="Sato K"/>
            <person name="Hyodo S Kuraku.S."/>
        </authorList>
    </citation>
    <scope>NUCLEOTIDE SEQUENCE [LARGE SCALE GENOMIC DNA]</scope>
</reference>
<dbReference type="EMBL" id="BEZZ01000005">
    <property type="protein sequence ID" value="GCC22008.1"/>
    <property type="molecule type" value="Genomic_DNA"/>
</dbReference>
<evidence type="ECO:0000313" key="1">
    <source>
        <dbReference type="EMBL" id="GCC22008.1"/>
    </source>
</evidence>
<accession>A0A401RV40</accession>
<sequence length="74" mass="8376">MIGLGKSRYIVLPFCRCRAVPLFGLRDGRSFPVSSWGCYWGNNNIKSEIHNPNARPGIRKICQLKRILLCIALS</sequence>
<dbReference type="AlphaFoldDB" id="A0A401RV40"/>
<proteinExistence type="predicted"/>
<organism evidence="1 2">
    <name type="scientific">Chiloscyllium punctatum</name>
    <name type="common">Brownbanded bambooshark</name>
    <name type="synonym">Hemiscyllium punctatum</name>
    <dbReference type="NCBI Taxonomy" id="137246"/>
    <lineage>
        <taxon>Eukaryota</taxon>
        <taxon>Metazoa</taxon>
        <taxon>Chordata</taxon>
        <taxon>Craniata</taxon>
        <taxon>Vertebrata</taxon>
        <taxon>Chondrichthyes</taxon>
        <taxon>Elasmobranchii</taxon>
        <taxon>Galeomorphii</taxon>
        <taxon>Galeoidea</taxon>
        <taxon>Orectolobiformes</taxon>
        <taxon>Hemiscylliidae</taxon>
        <taxon>Chiloscyllium</taxon>
    </lineage>
</organism>
<name>A0A401RV40_CHIPU</name>
<protein>
    <submittedName>
        <fullName evidence="1">Uncharacterized protein</fullName>
    </submittedName>
</protein>
<dbReference type="Proteomes" id="UP000287033">
    <property type="component" value="Unassembled WGS sequence"/>
</dbReference>
<evidence type="ECO:0000313" key="2">
    <source>
        <dbReference type="Proteomes" id="UP000287033"/>
    </source>
</evidence>